<comment type="caution">
    <text evidence="9">The sequence shown here is derived from an EMBL/GenBank/DDBJ whole genome shotgun (WGS) entry which is preliminary data.</text>
</comment>
<dbReference type="PROSITE" id="PS51462">
    <property type="entry name" value="NUDIX"/>
    <property type="match status" value="1"/>
</dbReference>
<feature type="domain" description="Nudix hydrolase" evidence="8">
    <location>
        <begin position="48"/>
        <end position="179"/>
    </location>
</feature>
<comment type="similarity">
    <text evidence="3">Belongs to the Nudix hydrolase family. NudK subfamily.</text>
</comment>
<comment type="cofactor">
    <cofactor evidence="2">
        <name>Mg(2+)</name>
        <dbReference type="ChEBI" id="CHEBI:18420"/>
    </cofactor>
</comment>
<comment type="catalytic activity">
    <reaction evidence="1">
        <text>GDP-alpha-D-mannose + H2O = alpha-D-mannose 1-phosphate + GMP + 2 H(+)</text>
        <dbReference type="Rhea" id="RHEA:27978"/>
        <dbReference type="ChEBI" id="CHEBI:15377"/>
        <dbReference type="ChEBI" id="CHEBI:15378"/>
        <dbReference type="ChEBI" id="CHEBI:57527"/>
        <dbReference type="ChEBI" id="CHEBI:58115"/>
        <dbReference type="ChEBI" id="CHEBI:58409"/>
    </reaction>
</comment>
<name>A0ABU1AXD5_9BACT</name>
<dbReference type="Pfam" id="PF00293">
    <property type="entry name" value="NUDIX"/>
    <property type="match status" value="1"/>
</dbReference>
<accession>A0ABU1AXD5</accession>
<keyword evidence="10" id="KW-1185">Reference proteome</keyword>
<dbReference type="Gene3D" id="3.90.79.10">
    <property type="entry name" value="Nucleoside Triphosphate Pyrophosphohydrolase"/>
    <property type="match status" value="1"/>
</dbReference>
<dbReference type="CDD" id="cd03424">
    <property type="entry name" value="NUDIX_ADPRase_Nudt5_UGPPase_Nudt14"/>
    <property type="match status" value="1"/>
</dbReference>
<dbReference type="PANTHER" id="PTHR11839:SF18">
    <property type="entry name" value="NUDIX HYDROLASE DOMAIN-CONTAINING PROTEIN"/>
    <property type="match status" value="1"/>
</dbReference>
<organism evidence="9 10">
    <name type="scientific">Thalassobacterium maritimum</name>
    <dbReference type="NCBI Taxonomy" id="3041265"/>
    <lineage>
        <taxon>Bacteria</taxon>
        <taxon>Pseudomonadati</taxon>
        <taxon>Verrucomicrobiota</taxon>
        <taxon>Opitutia</taxon>
        <taxon>Puniceicoccales</taxon>
        <taxon>Coraliomargaritaceae</taxon>
        <taxon>Thalassobacterium</taxon>
    </lineage>
</organism>
<dbReference type="EMBL" id="JARXHW010000042">
    <property type="protein sequence ID" value="MDQ8208828.1"/>
    <property type="molecule type" value="Genomic_DNA"/>
</dbReference>
<evidence type="ECO:0000313" key="10">
    <source>
        <dbReference type="Proteomes" id="UP001225316"/>
    </source>
</evidence>
<dbReference type="Proteomes" id="UP001225316">
    <property type="component" value="Unassembled WGS sequence"/>
</dbReference>
<proteinExistence type="inferred from homology"/>
<evidence type="ECO:0000256" key="4">
    <source>
        <dbReference type="ARBA" id="ARBA00016377"/>
    </source>
</evidence>
<evidence type="ECO:0000256" key="1">
    <source>
        <dbReference type="ARBA" id="ARBA00000847"/>
    </source>
</evidence>
<dbReference type="PANTHER" id="PTHR11839">
    <property type="entry name" value="UDP/ADP-SUGAR PYROPHOSPHATASE"/>
    <property type="match status" value="1"/>
</dbReference>
<evidence type="ECO:0000256" key="2">
    <source>
        <dbReference type="ARBA" id="ARBA00001946"/>
    </source>
</evidence>
<reference evidence="9 10" key="1">
    <citation type="submission" date="2023-04" db="EMBL/GenBank/DDBJ databases">
        <title>A novel bacteria isolated from coastal sediment.</title>
        <authorList>
            <person name="Liu X.-J."/>
            <person name="Du Z.-J."/>
        </authorList>
    </citation>
    <scope>NUCLEOTIDE SEQUENCE [LARGE SCALE GENOMIC DNA]</scope>
    <source>
        <strain evidence="9 10">SDUM461003</strain>
    </source>
</reference>
<evidence type="ECO:0000256" key="6">
    <source>
        <dbReference type="ARBA" id="ARBA00032162"/>
    </source>
</evidence>
<gene>
    <name evidence="9" type="ORF">QEH52_14975</name>
</gene>
<dbReference type="InterPro" id="IPR000086">
    <property type="entry name" value="NUDIX_hydrolase_dom"/>
</dbReference>
<evidence type="ECO:0000256" key="7">
    <source>
        <dbReference type="ARBA" id="ARBA00032272"/>
    </source>
</evidence>
<dbReference type="GO" id="GO:0016787">
    <property type="term" value="F:hydrolase activity"/>
    <property type="evidence" value="ECO:0007669"/>
    <property type="project" value="UniProtKB-KW"/>
</dbReference>
<dbReference type="SUPFAM" id="SSF55811">
    <property type="entry name" value="Nudix"/>
    <property type="match status" value="1"/>
</dbReference>
<dbReference type="RefSeq" id="WP_308951527.1">
    <property type="nucleotide sequence ID" value="NZ_JARXHW010000042.1"/>
</dbReference>
<dbReference type="InterPro" id="IPR015797">
    <property type="entry name" value="NUDIX_hydrolase-like_dom_sf"/>
</dbReference>
<dbReference type="InterPro" id="IPR020476">
    <property type="entry name" value="Nudix_hydrolase"/>
</dbReference>
<protein>
    <recommendedName>
        <fullName evidence="4">GDP-mannose pyrophosphatase</fullName>
    </recommendedName>
    <alternativeName>
        <fullName evidence="6">GDP-mannose hydrolase</fullName>
    </alternativeName>
    <alternativeName>
        <fullName evidence="7">GDPMK</fullName>
    </alternativeName>
</protein>
<evidence type="ECO:0000256" key="3">
    <source>
        <dbReference type="ARBA" id="ARBA00007275"/>
    </source>
</evidence>
<evidence type="ECO:0000259" key="8">
    <source>
        <dbReference type="PROSITE" id="PS51462"/>
    </source>
</evidence>
<keyword evidence="5 9" id="KW-0378">Hydrolase</keyword>
<sequence>MAAHSSGQEPPRWEIVNDRLLNACRVWDLRERRYRHPNTGKEGDFYYLDSRDWVIVVARTLAGELVLIRQFRWGSDELSWELPGGIIDPGEDVVTAGLRELQEETGYVAKSGRLIGHARPNPAILNNFCHIVLAEEVELSVSGTDWDEHEEIEVRALPETTVMQWARECRIGHALALNALLFYQLDKAD</sequence>
<dbReference type="PRINTS" id="PR00502">
    <property type="entry name" value="NUDIXFAMILY"/>
</dbReference>
<evidence type="ECO:0000256" key="5">
    <source>
        <dbReference type="ARBA" id="ARBA00022801"/>
    </source>
</evidence>
<evidence type="ECO:0000313" key="9">
    <source>
        <dbReference type="EMBL" id="MDQ8208828.1"/>
    </source>
</evidence>